<dbReference type="Proteomes" id="UP000650582">
    <property type="component" value="Unassembled WGS sequence"/>
</dbReference>
<dbReference type="PANTHER" id="PTHR43591:SF24">
    <property type="entry name" value="2-METHOXY-6-POLYPRENYL-1,4-BENZOQUINOL METHYLASE, MITOCHONDRIAL"/>
    <property type="match status" value="1"/>
</dbReference>
<accession>A0A8H7HFU4</accession>
<dbReference type="PANTHER" id="PTHR43591">
    <property type="entry name" value="METHYLTRANSFERASE"/>
    <property type="match status" value="1"/>
</dbReference>
<keyword evidence="1" id="KW-0808">Transferase</keyword>
<proteinExistence type="predicted"/>
<protein>
    <submittedName>
        <fullName evidence="1">Methyltransferase domain</fullName>
    </submittedName>
</protein>
<keyword evidence="1" id="KW-0489">Methyltransferase</keyword>
<dbReference type="GO" id="GO:0032259">
    <property type="term" value="P:methylation"/>
    <property type="evidence" value="ECO:0007669"/>
    <property type="project" value="UniProtKB-KW"/>
</dbReference>
<dbReference type="GO" id="GO:0008168">
    <property type="term" value="F:methyltransferase activity"/>
    <property type="evidence" value="ECO:0007669"/>
    <property type="project" value="UniProtKB-KW"/>
</dbReference>
<dbReference type="Pfam" id="PF13489">
    <property type="entry name" value="Methyltransf_23"/>
    <property type="match status" value="1"/>
</dbReference>
<dbReference type="CDD" id="cd02440">
    <property type="entry name" value="AdoMet_MTases"/>
    <property type="match status" value="1"/>
</dbReference>
<dbReference type="AlphaFoldDB" id="A0A8H7HFU4"/>
<reference evidence="1" key="1">
    <citation type="submission" date="2020-09" db="EMBL/GenBank/DDBJ databases">
        <title>Comparative genome analyses of four rice-infecting Rhizoctonia solani isolates reveal extensive enrichment of homogalacturonan modification genes.</title>
        <authorList>
            <person name="Lee D.-Y."/>
            <person name="Jeon J."/>
            <person name="Kim K.-T."/>
            <person name="Cheong K."/>
            <person name="Song H."/>
            <person name="Choi G."/>
            <person name="Ko J."/>
            <person name="Opiyo S.O."/>
            <person name="Zuo S."/>
            <person name="Madhav S."/>
            <person name="Lee Y.-H."/>
            <person name="Wang G.-L."/>
        </authorList>
    </citation>
    <scope>NUCLEOTIDE SEQUENCE</scope>
    <source>
        <strain evidence="1">AG1-IA YN-7</strain>
    </source>
</reference>
<gene>
    <name evidence="1" type="ORF">RHS04_00793</name>
</gene>
<organism evidence="1 2">
    <name type="scientific">Rhizoctonia solani</name>
    <dbReference type="NCBI Taxonomy" id="456999"/>
    <lineage>
        <taxon>Eukaryota</taxon>
        <taxon>Fungi</taxon>
        <taxon>Dikarya</taxon>
        <taxon>Basidiomycota</taxon>
        <taxon>Agaricomycotina</taxon>
        <taxon>Agaricomycetes</taxon>
        <taxon>Cantharellales</taxon>
        <taxon>Ceratobasidiaceae</taxon>
        <taxon>Rhizoctonia</taxon>
    </lineage>
</organism>
<evidence type="ECO:0000313" key="1">
    <source>
        <dbReference type="EMBL" id="KAF8685243.1"/>
    </source>
</evidence>
<dbReference type="Gene3D" id="3.40.50.150">
    <property type="entry name" value="Vaccinia Virus protein VP39"/>
    <property type="match status" value="1"/>
</dbReference>
<dbReference type="EMBL" id="JACYCC010000024">
    <property type="protein sequence ID" value="KAF8685243.1"/>
    <property type="molecule type" value="Genomic_DNA"/>
</dbReference>
<comment type="caution">
    <text evidence="1">The sequence shown here is derived from an EMBL/GenBank/DDBJ whole genome shotgun (WGS) entry which is preliminary data.</text>
</comment>
<name>A0A8H7HFU4_9AGAM</name>
<evidence type="ECO:0000313" key="2">
    <source>
        <dbReference type="Proteomes" id="UP000650582"/>
    </source>
</evidence>
<dbReference type="InterPro" id="IPR029063">
    <property type="entry name" value="SAM-dependent_MTases_sf"/>
</dbReference>
<dbReference type="SUPFAM" id="SSF53335">
    <property type="entry name" value="S-adenosyl-L-methionine-dependent methyltransferases"/>
    <property type="match status" value="1"/>
</dbReference>
<sequence length="360" mass="40834">MSARVWDDETEAEVWIVEPGFLDKDSSLDDLYSSDSETTISSTDTIQSIDAPDYFRVSHGRAFPIYDDLPMALPADQGEIYRLRLQHMAIKKLVGKALDSIIEVHLTPSPDGRRKRILDVRTQSGLWADEMAIKYPTVDVKSIDVVPTVAHYPRHNLHYEVYDIHAGILEPTGTFDIVHARHSVSMVKGWTSLLQEIHRVLRPGGLLIFGEFDPRLTLPGEHEPAFHGLSHNTARFCEAYRSALAKGGVLIEAFSEIDAWLCPGSGLWDTKTPSGFHQTNHRVWEVPMSGLWHPDPEMQEIGMLMAMNFRQFIINAQPLFLSYETPQGDYDGWVEEVKREIRDPMNSTVIRYHSVTALKL</sequence>